<feature type="region of interest" description="Disordered" evidence="3">
    <location>
        <begin position="27"/>
        <end position="124"/>
    </location>
</feature>
<dbReference type="Gene3D" id="2.160.20.10">
    <property type="entry name" value="Single-stranded right-handed beta-helix, Pectin lyase-like"/>
    <property type="match status" value="1"/>
</dbReference>
<dbReference type="PANTHER" id="PTHR31683">
    <property type="entry name" value="PECTATE LYASE 18-RELATED"/>
    <property type="match status" value="1"/>
</dbReference>
<evidence type="ECO:0000313" key="6">
    <source>
        <dbReference type="Proteomes" id="UP000002139"/>
    </source>
</evidence>
<dbReference type="SUPFAM" id="SSF51126">
    <property type="entry name" value="Pectin lyase-like"/>
    <property type="match status" value="1"/>
</dbReference>
<dbReference type="eggNOG" id="COG3866">
    <property type="taxonomic scope" value="Bacteria"/>
</dbReference>
<dbReference type="InterPro" id="IPR012334">
    <property type="entry name" value="Pectin_lyas_fold"/>
</dbReference>
<reference evidence="5 6" key="1">
    <citation type="journal article" date="2007" name="Nat. Biotechnol.">
        <title>Complete genome sequence of the myxobacterium Sorangium cellulosum.</title>
        <authorList>
            <person name="Schneiker S."/>
            <person name="Perlova O."/>
            <person name="Kaiser O."/>
            <person name="Gerth K."/>
            <person name="Alici A."/>
            <person name="Altmeyer M.O."/>
            <person name="Bartels D."/>
            <person name="Bekel T."/>
            <person name="Beyer S."/>
            <person name="Bode E."/>
            <person name="Bode H.B."/>
            <person name="Bolten C.J."/>
            <person name="Choudhuri J.V."/>
            <person name="Doss S."/>
            <person name="Elnakady Y.A."/>
            <person name="Frank B."/>
            <person name="Gaigalat L."/>
            <person name="Goesmann A."/>
            <person name="Groeger C."/>
            <person name="Gross F."/>
            <person name="Jelsbak L."/>
            <person name="Jelsbak L."/>
            <person name="Kalinowski J."/>
            <person name="Kegler C."/>
            <person name="Knauber T."/>
            <person name="Konietzny S."/>
            <person name="Kopp M."/>
            <person name="Krause L."/>
            <person name="Krug D."/>
            <person name="Linke B."/>
            <person name="Mahmud T."/>
            <person name="Martinez-Arias R."/>
            <person name="McHardy A.C."/>
            <person name="Merai M."/>
            <person name="Meyer F."/>
            <person name="Mormann S."/>
            <person name="Munoz-Dorado J."/>
            <person name="Perez J."/>
            <person name="Pradella S."/>
            <person name="Rachid S."/>
            <person name="Raddatz G."/>
            <person name="Rosenau F."/>
            <person name="Rueckert C."/>
            <person name="Sasse F."/>
            <person name="Scharfe M."/>
            <person name="Schuster S.C."/>
            <person name="Suen G."/>
            <person name="Treuner-Lange A."/>
            <person name="Velicer G.J."/>
            <person name="Vorholter F.-J."/>
            <person name="Weissman K.J."/>
            <person name="Welch R.D."/>
            <person name="Wenzel S.C."/>
            <person name="Whitworth D.E."/>
            <person name="Wilhelm S."/>
            <person name="Wittmann C."/>
            <person name="Bloecker H."/>
            <person name="Puehler A."/>
            <person name="Mueller R."/>
        </authorList>
    </citation>
    <scope>NUCLEOTIDE SEQUENCE [LARGE SCALE GENOMIC DNA]</scope>
    <source>
        <strain evidence="6">So ce56</strain>
    </source>
</reference>
<dbReference type="PROSITE" id="PS51257">
    <property type="entry name" value="PROKAR_LIPOPROTEIN"/>
    <property type="match status" value="1"/>
</dbReference>
<gene>
    <name evidence="5" type="primary">pelB</name>
    <name evidence="5" type="ordered locus">sce4816</name>
</gene>
<keyword evidence="2" id="KW-0964">Secreted</keyword>
<evidence type="ECO:0000256" key="2">
    <source>
        <dbReference type="RuleBase" id="RU361173"/>
    </source>
</evidence>
<evidence type="ECO:0000256" key="1">
    <source>
        <dbReference type="ARBA" id="ARBA00023239"/>
    </source>
</evidence>
<feature type="compositionally biased region" description="Low complexity" evidence="3">
    <location>
        <begin position="40"/>
        <end position="53"/>
    </location>
</feature>
<keyword evidence="6" id="KW-1185">Reference proteome</keyword>
<dbReference type="EC" id="4.2.2.2" evidence="5"/>
<protein>
    <submittedName>
        <fullName evidence="5">PelB protein</fullName>
        <ecNumber evidence="5">4.2.2.2</ecNumber>
    </submittedName>
</protein>
<accession>A9FFD6</accession>
<sequence>MKCESGVAWAALIALGILGVSVVGCGSETSEPEDDAGQPTSSGSAGSTASVGAAGTGGSGAGSGAGNSSGGTGGSGSGEGGSGSGEGGSDEGTGGSSSGEGGSDEGNGGSSSGAGGSGSGAGGGDPGAVDFRLYGYATTGDGTTGGKGGQVVSVSSLDALRREAARDGAVIIQITGKISGSGDDVDVTSDKTIVGVGSSGELEGIGLNLRRASNIIVRNLKIHHVLASSGNGDGIHMDESHNVWIDHCELWAESPAVNSDKDKYDGLIDATHESSNITISWSYLHDHWKGMLVGSSDNDDSDRRITFHHNRFRNVNSRVPSYRGGNGHVFNNYFEDVPTSGVNSRVGACLRVEGNHFYKVKNPITTLDSPAGGTHRIDNVFEQTTGTQASGQDCSWTAPYEYPLDRAAAVKALVLEHAGVGKTDPLANLP</sequence>
<name>A9FFD6_SORC5</name>
<proteinExistence type="inferred from homology"/>
<comment type="subcellular location">
    <subcellularLocation>
        <location evidence="2">Secreted</location>
    </subcellularLocation>
</comment>
<dbReference type="KEGG" id="scl:sce4816"/>
<dbReference type="EMBL" id="AM746676">
    <property type="protein sequence ID" value="CAN94979.1"/>
    <property type="molecule type" value="Genomic_DNA"/>
</dbReference>
<feature type="compositionally biased region" description="Gly residues" evidence="3">
    <location>
        <begin position="54"/>
        <end position="124"/>
    </location>
</feature>
<dbReference type="RefSeq" id="WP_012237448.1">
    <property type="nucleotide sequence ID" value="NC_010162.1"/>
</dbReference>
<dbReference type="Pfam" id="PF00544">
    <property type="entry name" value="Pectate_lyase_4"/>
    <property type="match status" value="1"/>
</dbReference>
<evidence type="ECO:0000259" key="4">
    <source>
        <dbReference type="SMART" id="SM00656"/>
    </source>
</evidence>
<dbReference type="Proteomes" id="UP000002139">
    <property type="component" value="Chromosome"/>
</dbReference>
<dbReference type="AlphaFoldDB" id="A9FFD6"/>
<dbReference type="CAZy" id="PL1">
    <property type="family name" value="Polysaccharide Lyase Family 1"/>
</dbReference>
<organism evidence="5 6">
    <name type="scientific">Sorangium cellulosum (strain So ce56)</name>
    <name type="common">Polyangium cellulosum (strain So ce56)</name>
    <dbReference type="NCBI Taxonomy" id="448385"/>
    <lineage>
        <taxon>Bacteria</taxon>
        <taxon>Pseudomonadati</taxon>
        <taxon>Myxococcota</taxon>
        <taxon>Polyangia</taxon>
        <taxon>Polyangiales</taxon>
        <taxon>Polyangiaceae</taxon>
        <taxon>Sorangium</taxon>
    </lineage>
</organism>
<dbReference type="InterPro" id="IPR045032">
    <property type="entry name" value="PEL"/>
</dbReference>
<dbReference type="PANTHER" id="PTHR31683:SF18">
    <property type="entry name" value="PECTATE LYASE 21-RELATED"/>
    <property type="match status" value="1"/>
</dbReference>
<evidence type="ECO:0000313" key="5">
    <source>
        <dbReference type="EMBL" id="CAN94979.1"/>
    </source>
</evidence>
<dbReference type="InterPro" id="IPR011050">
    <property type="entry name" value="Pectin_lyase_fold/virulence"/>
</dbReference>
<dbReference type="GO" id="GO:0005576">
    <property type="term" value="C:extracellular region"/>
    <property type="evidence" value="ECO:0007669"/>
    <property type="project" value="UniProtKB-SubCell"/>
</dbReference>
<dbReference type="SMART" id="SM00656">
    <property type="entry name" value="Amb_all"/>
    <property type="match status" value="1"/>
</dbReference>
<keyword evidence="2" id="KW-0624">Polysaccharide degradation</keyword>
<comment type="similarity">
    <text evidence="2">Belongs to the polysaccharide lyase 1 family.</text>
</comment>
<keyword evidence="1 2" id="KW-0456">Lyase</keyword>
<dbReference type="STRING" id="448385.sce4816"/>
<dbReference type="InterPro" id="IPR002022">
    <property type="entry name" value="Pec_lyase"/>
</dbReference>
<feature type="domain" description="Pectate lyase" evidence="4">
    <location>
        <begin position="147"/>
        <end position="363"/>
    </location>
</feature>
<dbReference type="HOGENOM" id="CLU_637604_0_0_7"/>
<dbReference type="GO" id="GO:0000272">
    <property type="term" value="P:polysaccharide catabolic process"/>
    <property type="evidence" value="ECO:0007669"/>
    <property type="project" value="UniProtKB-KW"/>
</dbReference>
<dbReference type="OrthoDB" id="5501204at2"/>
<keyword evidence="2" id="KW-0119">Carbohydrate metabolism</keyword>
<dbReference type="GO" id="GO:0030570">
    <property type="term" value="F:pectate lyase activity"/>
    <property type="evidence" value="ECO:0007669"/>
    <property type="project" value="UniProtKB-EC"/>
</dbReference>
<evidence type="ECO:0000256" key="3">
    <source>
        <dbReference type="SAM" id="MobiDB-lite"/>
    </source>
</evidence>